<dbReference type="SUPFAM" id="SSF52799">
    <property type="entry name" value="(Phosphotyrosine protein) phosphatases II"/>
    <property type="match status" value="1"/>
</dbReference>
<dbReference type="InterPro" id="IPR000340">
    <property type="entry name" value="Dual-sp_phosphatase_cat-dom"/>
</dbReference>
<keyword evidence="4" id="KW-0904">Protein phosphatase</keyword>
<dbReference type="PROSITE" id="PS50056">
    <property type="entry name" value="TYR_PHOSPHATASE_2"/>
    <property type="match status" value="1"/>
</dbReference>
<dbReference type="PROSITE" id="PS50054">
    <property type="entry name" value="TYR_PHOSPHATASE_DUAL"/>
    <property type="match status" value="1"/>
</dbReference>
<evidence type="ECO:0000256" key="4">
    <source>
        <dbReference type="ARBA" id="ARBA00022912"/>
    </source>
</evidence>
<evidence type="ECO:0000256" key="1">
    <source>
        <dbReference type="ARBA" id="ARBA00008601"/>
    </source>
</evidence>
<evidence type="ECO:0000256" key="5">
    <source>
        <dbReference type="PIRSR" id="PIRSR000941-50"/>
    </source>
</evidence>
<keyword evidence="9" id="KW-1185">Reference proteome</keyword>
<dbReference type="PIRSF" id="PIRSF000941">
    <property type="entry name" value="DUSP12"/>
    <property type="match status" value="1"/>
</dbReference>
<dbReference type="EC" id="3.1.3.48" evidence="2"/>
<dbReference type="Gene3D" id="3.90.190.10">
    <property type="entry name" value="Protein tyrosine phosphatase superfamily"/>
    <property type="match status" value="1"/>
</dbReference>
<dbReference type="STRING" id="294747.C5M3V3"/>
<dbReference type="PANTHER" id="PTHR45848">
    <property type="entry name" value="DUAL SPECIFICITY PROTEIN PHOSPHATASE 12 FAMILY MEMBER"/>
    <property type="match status" value="1"/>
</dbReference>
<dbReference type="HOGENOM" id="CLU_023312_0_1_1"/>
<dbReference type="AlphaFoldDB" id="C5M3V3"/>
<evidence type="ECO:0000259" key="7">
    <source>
        <dbReference type="PROSITE" id="PS50056"/>
    </source>
</evidence>
<dbReference type="PANTHER" id="PTHR45848:SF4">
    <property type="entry name" value="DUAL SPECIFICITY PROTEIN PHOSPHATASE 12"/>
    <property type="match status" value="1"/>
</dbReference>
<dbReference type="RefSeq" id="XP_002545961.1">
    <property type="nucleotide sequence ID" value="XM_002545915.1"/>
</dbReference>
<reference evidence="8 9" key="1">
    <citation type="journal article" date="2009" name="Nature">
        <title>Evolution of pathogenicity and sexual reproduction in eight Candida genomes.</title>
        <authorList>
            <person name="Butler G."/>
            <person name="Rasmussen M.D."/>
            <person name="Lin M.F."/>
            <person name="Santos M.A."/>
            <person name="Sakthikumar S."/>
            <person name="Munro C.A."/>
            <person name="Rheinbay E."/>
            <person name="Grabherr M."/>
            <person name="Forche A."/>
            <person name="Reedy J.L."/>
            <person name="Agrafioti I."/>
            <person name="Arnaud M.B."/>
            <person name="Bates S."/>
            <person name="Brown A.J."/>
            <person name="Brunke S."/>
            <person name="Costanzo M.C."/>
            <person name="Fitzpatrick D.A."/>
            <person name="de Groot P.W."/>
            <person name="Harris D."/>
            <person name="Hoyer L.L."/>
            <person name="Hube B."/>
            <person name="Klis F.M."/>
            <person name="Kodira C."/>
            <person name="Lennard N."/>
            <person name="Logue M.E."/>
            <person name="Martin R."/>
            <person name="Neiman A.M."/>
            <person name="Nikolaou E."/>
            <person name="Quail M.A."/>
            <person name="Quinn J."/>
            <person name="Santos M.C."/>
            <person name="Schmitzberger F.F."/>
            <person name="Sherlock G."/>
            <person name="Shah P."/>
            <person name="Silverstein K.A."/>
            <person name="Skrzypek M.S."/>
            <person name="Soll D."/>
            <person name="Staggs R."/>
            <person name="Stansfield I."/>
            <person name="Stumpf M.P."/>
            <person name="Sudbery P.E."/>
            <person name="Srikantha T."/>
            <person name="Zeng Q."/>
            <person name="Berman J."/>
            <person name="Berriman M."/>
            <person name="Heitman J."/>
            <person name="Gow N.A."/>
            <person name="Lorenz M.C."/>
            <person name="Birren B.W."/>
            <person name="Kellis M."/>
            <person name="Cuomo C.A."/>
        </authorList>
    </citation>
    <scope>NUCLEOTIDE SEQUENCE [LARGE SCALE GENOMIC DNA]</scope>
    <source>
        <strain evidence="9">ATCC MYA-3404 / T1</strain>
    </source>
</reference>
<dbReference type="GO" id="GO:1990275">
    <property type="term" value="F:preribosome binding"/>
    <property type="evidence" value="ECO:0007669"/>
    <property type="project" value="EnsemblFungi"/>
</dbReference>
<comment type="similarity">
    <text evidence="1">Belongs to the protein-tyrosine phosphatase family. Non-receptor class dual specificity subfamily.</text>
</comment>
<dbReference type="KEGG" id="ctp:CTRG_00742"/>
<dbReference type="GO" id="GO:0006995">
    <property type="term" value="P:cellular response to nitrogen starvation"/>
    <property type="evidence" value="ECO:0007669"/>
    <property type="project" value="EnsemblFungi"/>
</dbReference>
<evidence type="ECO:0000256" key="3">
    <source>
        <dbReference type="ARBA" id="ARBA00022801"/>
    </source>
</evidence>
<dbReference type="Pfam" id="PF00782">
    <property type="entry name" value="DSPc"/>
    <property type="match status" value="1"/>
</dbReference>
<dbReference type="GO" id="GO:0008138">
    <property type="term" value="F:protein tyrosine/serine/threonine phosphatase activity"/>
    <property type="evidence" value="ECO:0007669"/>
    <property type="project" value="InterPro"/>
</dbReference>
<dbReference type="GO" id="GO:0005634">
    <property type="term" value="C:nucleus"/>
    <property type="evidence" value="ECO:0007669"/>
    <property type="project" value="EnsemblFungi"/>
</dbReference>
<dbReference type="GO" id="GO:0000055">
    <property type="term" value="P:ribosomal large subunit export from nucleus"/>
    <property type="evidence" value="ECO:0007669"/>
    <property type="project" value="EnsemblFungi"/>
</dbReference>
<dbReference type="VEuPathDB" id="FungiDB:CTRG_00742"/>
<organism evidence="8 9">
    <name type="scientific">Candida tropicalis (strain ATCC MYA-3404 / T1)</name>
    <name type="common">Yeast</name>
    <dbReference type="NCBI Taxonomy" id="294747"/>
    <lineage>
        <taxon>Eukaryota</taxon>
        <taxon>Fungi</taxon>
        <taxon>Dikarya</taxon>
        <taxon>Ascomycota</taxon>
        <taxon>Saccharomycotina</taxon>
        <taxon>Pichiomycetes</taxon>
        <taxon>Debaryomycetaceae</taxon>
        <taxon>Candida/Lodderomyces clade</taxon>
        <taxon>Candida</taxon>
    </lineage>
</organism>
<dbReference type="InterPro" id="IPR020422">
    <property type="entry name" value="TYR_PHOSPHATASE_DUAL_dom"/>
</dbReference>
<dbReference type="CDD" id="cd14518">
    <property type="entry name" value="DSP_fungal_YVH1"/>
    <property type="match status" value="1"/>
</dbReference>
<name>C5M3V3_CANTT</name>
<dbReference type="InterPro" id="IPR029021">
    <property type="entry name" value="Prot-tyrosine_phosphatase-like"/>
</dbReference>
<evidence type="ECO:0000259" key="6">
    <source>
        <dbReference type="PROSITE" id="PS50054"/>
    </source>
</evidence>
<feature type="domain" description="Tyrosine specific protein phosphatases" evidence="7">
    <location>
        <begin position="72"/>
        <end position="131"/>
    </location>
</feature>
<dbReference type="GO" id="GO:2000786">
    <property type="term" value="P:positive regulation of autophagosome assembly"/>
    <property type="evidence" value="ECO:0007669"/>
    <property type="project" value="EnsemblFungi"/>
</dbReference>
<feature type="active site" description="Phosphocysteine intermediate" evidence="5">
    <location>
        <position position="96"/>
    </location>
</feature>
<feature type="domain" description="Tyrosine-protein phosphatase" evidence="6">
    <location>
        <begin position="1"/>
        <end position="152"/>
    </location>
</feature>
<evidence type="ECO:0000256" key="2">
    <source>
        <dbReference type="ARBA" id="ARBA00013064"/>
    </source>
</evidence>
<dbReference type="InterPro" id="IPR016278">
    <property type="entry name" value="DUSP12"/>
</dbReference>
<dbReference type="GO" id="GO:0000027">
    <property type="term" value="P:ribosomal large subunit assembly"/>
    <property type="evidence" value="ECO:0007669"/>
    <property type="project" value="EnsemblFungi"/>
</dbReference>
<proteinExistence type="inferred from homology"/>
<evidence type="ECO:0000313" key="9">
    <source>
        <dbReference type="Proteomes" id="UP000002037"/>
    </source>
</evidence>
<dbReference type="GO" id="GO:0005737">
    <property type="term" value="C:cytoplasm"/>
    <property type="evidence" value="ECO:0007669"/>
    <property type="project" value="EnsemblFungi"/>
</dbReference>
<dbReference type="OrthoDB" id="2017893at2759"/>
<sequence>MSIYRILGGLHLSSIEPINKEVDLKSEYGITHILSIVPGPMNDSYLKDYTWKQIEVTDEESTNLVPYFKESYEFINSALFKDPNDKKHQGNILVHCSQGVSRSVSFIIAYLMEKYNLTFDQALHAVKRKSPDAEPNQGFMEQLKLYKEMGFKIDENNTDYQSLLKKISLNQDPSGEQLRELMMSKTESNESKENSIASSFELRCKRCRQALANDTHIEQHEVPGLESRQSQFIKTAPNSRRIISAEKASNVCSHYFLKEPVRWMKEELDKSEIEGKFQCPKCSSKVGGYSWRGSRCSCGKWMTPAIHLQDAKVDCIKRNYN</sequence>
<accession>C5M3V3</accession>
<dbReference type="GeneID" id="8299830"/>
<dbReference type="GO" id="GO:0030476">
    <property type="term" value="P:ascospore wall assembly"/>
    <property type="evidence" value="ECO:0007669"/>
    <property type="project" value="EnsemblFungi"/>
</dbReference>
<dbReference type="InterPro" id="IPR000387">
    <property type="entry name" value="Tyr_Pase_dom"/>
</dbReference>
<dbReference type="GO" id="GO:0004725">
    <property type="term" value="F:protein tyrosine phosphatase activity"/>
    <property type="evidence" value="ECO:0007669"/>
    <property type="project" value="UniProtKB-EC"/>
</dbReference>
<protein>
    <recommendedName>
        <fullName evidence="2">protein-tyrosine-phosphatase</fullName>
        <ecNumber evidence="2">3.1.3.48</ecNumber>
    </recommendedName>
</protein>
<evidence type="ECO:0000313" key="8">
    <source>
        <dbReference type="EMBL" id="EER36003.1"/>
    </source>
</evidence>
<dbReference type="eggNOG" id="KOG1716">
    <property type="taxonomic scope" value="Eukaryota"/>
</dbReference>
<keyword evidence="3" id="KW-0378">Hydrolase</keyword>
<dbReference type="SMART" id="SM00195">
    <property type="entry name" value="DSPc"/>
    <property type="match status" value="1"/>
</dbReference>
<dbReference type="EMBL" id="GG692395">
    <property type="protein sequence ID" value="EER36003.1"/>
    <property type="molecule type" value="Genomic_DNA"/>
</dbReference>
<dbReference type="Proteomes" id="UP000002037">
    <property type="component" value="Unassembled WGS sequence"/>
</dbReference>
<gene>
    <name evidence="8" type="ORF">CTRG_00742</name>
</gene>